<dbReference type="GO" id="GO:0004222">
    <property type="term" value="F:metalloendopeptidase activity"/>
    <property type="evidence" value="ECO:0007669"/>
    <property type="project" value="InterPro"/>
</dbReference>
<evidence type="ECO:0000256" key="9">
    <source>
        <dbReference type="ARBA" id="ARBA00022729"/>
    </source>
</evidence>
<sequence length="354" mass="37046">MAFNILAVLTLVSSAMAACPLSVAIADAVDNTASVSITNTGSEAVTVFKGNTVLSDHDTQDVFVAAADGTDLEFRGAIVNYKKTGLSADHFQTIAAGETVTASVDVSKTYALAGQDTVDVTAIQGFKFSTGATIPNTTNGLESCDDVTSNTVTITPDQAKVAATGVSKRELASRSRIEKRTITYSGCTTAETTSLKTSVSDAISMSSAAYTAAGSEADYYTTWFINGNYVSDVQGIYKDVSNVQTTAPTISCVDTYDDCSDGSALLYTVPSDNVIVPCPDNGFWDFPEESATCANDDYDMAGSILHEMTHLYGTNDWAYGPTAAKRLTAAKAADNADTYEMYAGSVRLGGCTTG</sequence>
<evidence type="ECO:0000313" key="18">
    <source>
        <dbReference type="EMBL" id="KAJ4393503.1"/>
    </source>
</evidence>
<evidence type="ECO:0000256" key="4">
    <source>
        <dbReference type="ARBA" id="ARBA00012431"/>
    </source>
</evidence>
<evidence type="ECO:0000256" key="7">
    <source>
        <dbReference type="ARBA" id="ARBA00022685"/>
    </source>
</evidence>
<dbReference type="EC" id="3.4.24.39" evidence="4"/>
<feature type="active site" evidence="14">
    <location>
        <position position="307"/>
    </location>
</feature>
<evidence type="ECO:0000256" key="3">
    <source>
        <dbReference type="ARBA" id="ARBA00010279"/>
    </source>
</evidence>
<evidence type="ECO:0000256" key="15">
    <source>
        <dbReference type="PIRSR" id="PIRSR601384-2"/>
    </source>
</evidence>
<dbReference type="AlphaFoldDB" id="A0A9W8YX75"/>
<organism evidence="18 19">
    <name type="scientific">Gnomoniopsis smithogilvyi</name>
    <dbReference type="NCBI Taxonomy" id="1191159"/>
    <lineage>
        <taxon>Eukaryota</taxon>
        <taxon>Fungi</taxon>
        <taxon>Dikarya</taxon>
        <taxon>Ascomycota</taxon>
        <taxon>Pezizomycotina</taxon>
        <taxon>Sordariomycetes</taxon>
        <taxon>Sordariomycetidae</taxon>
        <taxon>Diaporthales</taxon>
        <taxon>Gnomoniaceae</taxon>
        <taxon>Gnomoniopsis</taxon>
    </lineage>
</organism>
<dbReference type="Proteomes" id="UP001140453">
    <property type="component" value="Unassembled WGS sequence"/>
</dbReference>
<evidence type="ECO:0000256" key="14">
    <source>
        <dbReference type="PIRSR" id="PIRSR601384-1"/>
    </source>
</evidence>
<dbReference type="OrthoDB" id="412874at2759"/>
<dbReference type="Gene3D" id="3.40.390.10">
    <property type="entry name" value="Collagenase (Catalytic Domain)"/>
    <property type="match status" value="1"/>
</dbReference>
<dbReference type="InterPro" id="IPR029463">
    <property type="entry name" value="Lys_MEP"/>
</dbReference>
<keyword evidence="19" id="KW-1185">Reference proteome</keyword>
<feature type="binding site" evidence="15">
    <location>
        <position position="316"/>
    </location>
    <ligand>
        <name>Zn(2+)</name>
        <dbReference type="ChEBI" id="CHEBI:29105"/>
        <note>catalytic</note>
    </ligand>
</feature>
<dbReference type="CDD" id="cd11008">
    <property type="entry name" value="M35_deuterolysin_like"/>
    <property type="match status" value="1"/>
</dbReference>
<comment type="similarity">
    <text evidence="3">Belongs to the peptidase M35 family.</text>
</comment>
<keyword evidence="8 15" id="KW-0479">Metal-binding</keyword>
<keyword evidence="7" id="KW-0165">Cleavage on pair of basic residues</keyword>
<evidence type="ECO:0000256" key="6">
    <source>
        <dbReference type="ARBA" id="ARBA00022670"/>
    </source>
</evidence>
<evidence type="ECO:0000259" key="17">
    <source>
        <dbReference type="Pfam" id="PF14521"/>
    </source>
</evidence>
<evidence type="ECO:0000256" key="10">
    <source>
        <dbReference type="ARBA" id="ARBA00022801"/>
    </source>
</evidence>
<keyword evidence="13" id="KW-0865">Zymogen</keyword>
<dbReference type="SUPFAM" id="SSF55486">
    <property type="entry name" value="Metalloproteases ('zincins'), catalytic domain"/>
    <property type="match status" value="1"/>
</dbReference>
<evidence type="ECO:0000256" key="12">
    <source>
        <dbReference type="ARBA" id="ARBA00023049"/>
    </source>
</evidence>
<comment type="catalytic activity">
    <reaction evidence="1">
        <text>Preferential cleavage of bonds with hydrophobic residues in P1'. Also 3-Asn-|-Gln-4 and 8-Gly-|-Ser-9 bonds in insulin B chain.</text>
        <dbReference type="EC" id="3.4.24.39"/>
    </reaction>
</comment>
<keyword evidence="10" id="KW-0378">Hydrolase</keyword>
<dbReference type="PANTHER" id="PTHR37016">
    <property type="match status" value="1"/>
</dbReference>
<feature type="domain" description="Lysine-specific metallo-endopeptidase" evidence="17">
    <location>
        <begin position="210"/>
        <end position="343"/>
    </location>
</feature>
<keyword evidence="5" id="KW-0964">Secreted</keyword>
<dbReference type="GO" id="GO:0046872">
    <property type="term" value="F:metal ion binding"/>
    <property type="evidence" value="ECO:0007669"/>
    <property type="project" value="UniProtKB-KW"/>
</dbReference>
<keyword evidence="11 15" id="KW-0862">Zinc</keyword>
<reference evidence="18" key="1">
    <citation type="submission" date="2022-10" db="EMBL/GenBank/DDBJ databases">
        <title>Tapping the CABI collections for fungal endophytes: first genome assemblies for Collariella, Neodidymelliopsis, Ascochyta clinopodiicola, Didymella pomorum, Didymosphaeria variabile, Neocosmospora piperis and Neocucurbitaria cava.</title>
        <authorList>
            <person name="Hill R."/>
        </authorList>
    </citation>
    <scope>NUCLEOTIDE SEQUENCE</scope>
    <source>
        <strain evidence="18">IMI 355082</strain>
    </source>
</reference>
<feature type="chain" id="PRO_5040778668" description="deuterolysin" evidence="16">
    <location>
        <begin position="18"/>
        <end position="354"/>
    </location>
</feature>
<dbReference type="EMBL" id="JAPEVB010000002">
    <property type="protein sequence ID" value="KAJ4393503.1"/>
    <property type="molecule type" value="Genomic_DNA"/>
</dbReference>
<evidence type="ECO:0000256" key="2">
    <source>
        <dbReference type="ARBA" id="ARBA00004613"/>
    </source>
</evidence>
<dbReference type="InterPro" id="IPR050414">
    <property type="entry name" value="Fungal_M35_metalloproteases"/>
</dbReference>
<comment type="subcellular location">
    <subcellularLocation>
        <location evidence="2">Secreted</location>
    </subcellularLocation>
</comment>
<evidence type="ECO:0000313" key="19">
    <source>
        <dbReference type="Proteomes" id="UP001140453"/>
    </source>
</evidence>
<name>A0A9W8YX75_9PEZI</name>
<evidence type="ECO:0000256" key="11">
    <source>
        <dbReference type="ARBA" id="ARBA00022833"/>
    </source>
</evidence>
<feature type="binding site" evidence="15">
    <location>
        <position position="310"/>
    </location>
    <ligand>
        <name>Zn(2+)</name>
        <dbReference type="ChEBI" id="CHEBI:29105"/>
        <note>catalytic</note>
    </ligand>
</feature>
<comment type="caution">
    <text evidence="18">The sequence shown here is derived from an EMBL/GenBank/DDBJ whole genome shotgun (WGS) entry which is preliminary data.</text>
</comment>
<dbReference type="PANTHER" id="PTHR37016:SF5">
    <property type="entry name" value="DEUTEROLYSIN"/>
    <property type="match status" value="1"/>
</dbReference>
<protein>
    <recommendedName>
        <fullName evidence="4">deuterolysin</fullName>
        <ecNumber evidence="4">3.4.24.39</ecNumber>
    </recommendedName>
</protein>
<evidence type="ECO:0000256" key="5">
    <source>
        <dbReference type="ARBA" id="ARBA00022525"/>
    </source>
</evidence>
<dbReference type="Pfam" id="PF14521">
    <property type="entry name" value="Aspzincin_M35"/>
    <property type="match status" value="1"/>
</dbReference>
<keyword evidence="12" id="KW-0482">Metalloprotease</keyword>
<evidence type="ECO:0000256" key="8">
    <source>
        <dbReference type="ARBA" id="ARBA00022723"/>
    </source>
</evidence>
<dbReference type="InterPro" id="IPR024079">
    <property type="entry name" value="MetalloPept_cat_dom_sf"/>
</dbReference>
<feature type="signal peptide" evidence="16">
    <location>
        <begin position="1"/>
        <end position="17"/>
    </location>
</feature>
<keyword evidence="9 16" id="KW-0732">Signal</keyword>
<feature type="binding site" evidence="15">
    <location>
        <position position="306"/>
    </location>
    <ligand>
        <name>Zn(2+)</name>
        <dbReference type="ChEBI" id="CHEBI:29105"/>
        <note>catalytic</note>
    </ligand>
</feature>
<evidence type="ECO:0000256" key="13">
    <source>
        <dbReference type="ARBA" id="ARBA00023145"/>
    </source>
</evidence>
<dbReference type="GO" id="GO:0006508">
    <property type="term" value="P:proteolysis"/>
    <property type="evidence" value="ECO:0007669"/>
    <property type="project" value="UniProtKB-KW"/>
</dbReference>
<accession>A0A9W8YX75</accession>
<proteinExistence type="inferred from homology"/>
<evidence type="ECO:0000256" key="16">
    <source>
        <dbReference type="SAM" id="SignalP"/>
    </source>
</evidence>
<comment type="cofactor">
    <cofactor evidence="15">
        <name>Zn(2+)</name>
        <dbReference type="ChEBI" id="CHEBI:29105"/>
    </cofactor>
    <text evidence="15">Binds 1 zinc ion per subunit.</text>
</comment>
<evidence type="ECO:0000256" key="1">
    <source>
        <dbReference type="ARBA" id="ARBA00001187"/>
    </source>
</evidence>
<gene>
    <name evidence="18" type="ORF">N0V93_002715</name>
</gene>
<keyword evidence="6" id="KW-0645">Protease</keyword>
<dbReference type="Gene3D" id="2.60.40.2970">
    <property type="match status" value="1"/>
</dbReference>
<dbReference type="PRINTS" id="PR00768">
    <property type="entry name" value="DEUTEROLYSIN"/>
</dbReference>
<dbReference type="InterPro" id="IPR001384">
    <property type="entry name" value="Peptidase_M35"/>
</dbReference>
<dbReference type="GO" id="GO:0005576">
    <property type="term" value="C:extracellular region"/>
    <property type="evidence" value="ECO:0007669"/>
    <property type="project" value="UniProtKB-SubCell"/>
</dbReference>